<dbReference type="GO" id="GO:0055052">
    <property type="term" value="C:ATP-binding cassette (ABC) transporter complex, substrate-binding subunit-containing"/>
    <property type="evidence" value="ECO:0007669"/>
    <property type="project" value="TreeGrafter"/>
</dbReference>
<dbReference type="AlphaFoldDB" id="A0A5R9FBE5"/>
<protein>
    <submittedName>
        <fullName evidence="6">Extracellular solute-binding protein</fullName>
    </submittedName>
</protein>
<comment type="similarity">
    <text evidence="1">Belongs to the bacterial solute-binding protein 1 family.</text>
</comment>
<evidence type="ECO:0000313" key="6">
    <source>
        <dbReference type="EMBL" id="TLS37864.1"/>
    </source>
</evidence>
<dbReference type="SUPFAM" id="SSF53850">
    <property type="entry name" value="Periplasmic binding protein-like II"/>
    <property type="match status" value="1"/>
</dbReference>
<evidence type="ECO:0000256" key="4">
    <source>
        <dbReference type="SAM" id="MobiDB-lite"/>
    </source>
</evidence>
<evidence type="ECO:0000256" key="1">
    <source>
        <dbReference type="ARBA" id="ARBA00008520"/>
    </source>
</evidence>
<dbReference type="GO" id="GO:1901982">
    <property type="term" value="F:maltose binding"/>
    <property type="evidence" value="ECO:0007669"/>
    <property type="project" value="TreeGrafter"/>
</dbReference>
<dbReference type="PROSITE" id="PS51257">
    <property type="entry name" value="PROKAR_LIPOPROTEIN"/>
    <property type="match status" value="1"/>
</dbReference>
<evidence type="ECO:0000256" key="5">
    <source>
        <dbReference type="SAM" id="SignalP"/>
    </source>
</evidence>
<dbReference type="InterPro" id="IPR006059">
    <property type="entry name" value="SBP"/>
</dbReference>
<accession>A0A5R9FBE5</accession>
<evidence type="ECO:0000256" key="3">
    <source>
        <dbReference type="ARBA" id="ARBA00022729"/>
    </source>
</evidence>
<proteinExistence type="inferred from homology"/>
<organism evidence="6 7">
    <name type="scientific">Exobacillus caeni</name>
    <dbReference type="NCBI Taxonomy" id="2574798"/>
    <lineage>
        <taxon>Bacteria</taxon>
        <taxon>Bacillati</taxon>
        <taxon>Bacillota</taxon>
        <taxon>Bacilli</taxon>
        <taxon>Bacillales</taxon>
        <taxon>Guptibacillaceae</taxon>
        <taxon>Exobacillus</taxon>
    </lineage>
</organism>
<feature type="region of interest" description="Disordered" evidence="4">
    <location>
        <begin position="24"/>
        <end position="52"/>
    </location>
</feature>
<feature type="chain" id="PRO_5039291394" evidence="5">
    <location>
        <begin position="21"/>
        <end position="434"/>
    </location>
</feature>
<keyword evidence="2" id="KW-0813">Transport</keyword>
<sequence>MKRFFALFLTLVLAIGVLGACGPDNSASNSGGNNEGKNEGDKSGEATDAEKPDKLVVWEDKEKGVALEPAIKSFEEKYGIKVEYKELGMADEIRDQIRLDGPAGTGPDVLTLPHDQIGQVATEGLIAPIKVEDSVVDKFSESSIQAQTFNGELYGLPKSTETPVFIYNKALMDKAPETIDEVYDFAKDYTKGKQYGFLALWDNYYFAHSVLGGYGGYVFERTDEGLNPQNVGLNNDGAVEGAQYIQKWYKEGLFPKGIIGENGGSTLDGLFNEGKAASVMNGPWAFQGYKDAGIDIGVAPMPKLPNGEPFKTFIGVKGWHVSNYSKNKEWATKLVEWITNEENAKIRFEKTAEIPPVKSLIEDPIIADNEAAKAVAVQSQYGTPMPNIPEMAEVWEPMASALQLIATGKQEPKAALDEAVKTIESQIEQKHSSK</sequence>
<dbReference type="PANTHER" id="PTHR30061">
    <property type="entry name" value="MALTOSE-BINDING PERIPLASMIC PROTEIN"/>
    <property type="match status" value="1"/>
</dbReference>
<dbReference type="PANTHER" id="PTHR30061:SF50">
    <property type="entry name" value="MALTOSE_MALTODEXTRIN-BINDING PERIPLASMIC PROTEIN"/>
    <property type="match status" value="1"/>
</dbReference>
<evidence type="ECO:0000256" key="2">
    <source>
        <dbReference type="ARBA" id="ARBA00022448"/>
    </source>
</evidence>
<keyword evidence="7" id="KW-1185">Reference proteome</keyword>
<dbReference type="EMBL" id="SWLG01000005">
    <property type="protein sequence ID" value="TLS37864.1"/>
    <property type="molecule type" value="Genomic_DNA"/>
</dbReference>
<name>A0A5R9FBE5_9BACL</name>
<evidence type="ECO:0000313" key="7">
    <source>
        <dbReference type="Proteomes" id="UP000308230"/>
    </source>
</evidence>
<dbReference type="GO" id="GO:0015768">
    <property type="term" value="P:maltose transport"/>
    <property type="evidence" value="ECO:0007669"/>
    <property type="project" value="TreeGrafter"/>
</dbReference>
<gene>
    <name evidence="6" type="ORF">FCL54_08585</name>
</gene>
<feature type="compositionally biased region" description="Basic and acidic residues" evidence="4">
    <location>
        <begin position="36"/>
        <end position="52"/>
    </location>
</feature>
<dbReference type="Pfam" id="PF13416">
    <property type="entry name" value="SBP_bac_8"/>
    <property type="match status" value="1"/>
</dbReference>
<dbReference type="GO" id="GO:0042956">
    <property type="term" value="P:maltodextrin transmembrane transport"/>
    <property type="evidence" value="ECO:0007669"/>
    <property type="project" value="TreeGrafter"/>
</dbReference>
<comment type="caution">
    <text evidence="6">The sequence shown here is derived from an EMBL/GenBank/DDBJ whole genome shotgun (WGS) entry which is preliminary data.</text>
</comment>
<reference evidence="6 7" key="1">
    <citation type="submission" date="2019-04" db="EMBL/GenBank/DDBJ databases">
        <title>Bacillus caeni sp. nov., a bacterium isolated from mangrove sediment.</title>
        <authorList>
            <person name="Huang H."/>
            <person name="Mo K."/>
            <person name="Hu Y."/>
        </authorList>
    </citation>
    <scope>NUCLEOTIDE SEQUENCE [LARGE SCALE GENOMIC DNA]</scope>
    <source>
        <strain evidence="6 7">HB172195</strain>
    </source>
</reference>
<feature type="signal peptide" evidence="5">
    <location>
        <begin position="1"/>
        <end position="20"/>
    </location>
</feature>
<dbReference type="RefSeq" id="WP_138125354.1">
    <property type="nucleotide sequence ID" value="NZ_SWLG01000005.1"/>
</dbReference>
<dbReference type="OrthoDB" id="9766758at2"/>
<dbReference type="Proteomes" id="UP000308230">
    <property type="component" value="Unassembled WGS sequence"/>
</dbReference>
<dbReference type="Gene3D" id="3.40.190.10">
    <property type="entry name" value="Periplasmic binding protein-like II"/>
    <property type="match status" value="2"/>
</dbReference>
<keyword evidence="3 5" id="KW-0732">Signal</keyword>